<dbReference type="EMBL" id="JAUEDK010000026">
    <property type="protein sequence ID" value="MDN0076124.1"/>
    <property type="molecule type" value="Genomic_DNA"/>
</dbReference>
<dbReference type="PANTHER" id="PTHR47053">
    <property type="entry name" value="MUREIN DD-ENDOPEPTIDASE MEPH-RELATED"/>
    <property type="match status" value="1"/>
</dbReference>
<keyword evidence="2" id="KW-0645">Protease</keyword>
<evidence type="ECO:0000256" key="5">
    <source>
        <dbReference type="SAM" id="SignalP"/>
    </source>
</evidence>
<dbReference type="SUPFAM" id="SSF54001">
    <property type="entry name" value="Cysteine proteinases"/>
    <property type="match status" value="1"/>
</dbReference>
<sequence>MERSLVSSLVLPLLLLSCLMFSAPSFGAKQDDDASDAPAASDGQNSKNVASALAGDILMQAMGLVGVAYRFGGSSPTSGFDCSGLIRYVFQRSIGMDLPRTAAEQARTGKAVNRDELQTGDIVFFNTRGFANSHSGIYLGKGKFIHAPSSGKSISISDMNEAYWTTHFNGARRVLRQQ</sequence>
<comment type="caution">
    <text evidence="7">The sequence shown here is derived from an EMBL/GenBank/DDBJ whole genome shotgun (WGS) entry which is preliminary data.</text>
</comment>
<keyword evidence="4" id="KW-0788">Thiol protease</keyword>
<feature type="domain" description="NlpC/P60" evidence="6">
    <location>
        <begin position="51"/>
        <end position="175"/>
    </location>
</feature>
<dbReference type="PANTHER" id="PTHR47053:SF1">
    <property type="entry name" value="MUREIN DD-ENDOPEPTIDASE MEPH-RELATED"/>
    <property type="match status" value="1"/>
</dbReference>
<evidence type="ECO:0000259" key="6">
    <source>
        <dbReference type="PROSITE" id="PS51935"/>
    </source>
</evidence>
<comment type="similarity">
    <text evidence="1">Belongs to the peptidase C40 family.</text>
</comment>
<evidence type="ECO:0000256" key="4">
    <source>
        <dbReference type="ARBA" id="ARBA00022807"/>
    </source>
</evidence>
<dbReference type="PROSITE" id="PS51935">
    <property type="entry name" value="NLPC_P60"/>
    <property type="match status" value="1"/>
</dbReference>
<proteinExistence type="inferred from homology"/>
<dbReference type="RefSeq" id="WP_289830777.1">
    <property type="nucleotide sequence ID" value="NZ_JAUEDK010000026.1"/>
</dbReference>
<evidence type="ECO:0000256" key="3">
    <source>
        <dbReference type="ARBA" id="ARBA00022801"/>
    </source>
</evidence>
<reference evidence="7" key="1">
    <citation type="submission" date="2023-06" db="EMBL/GenBank/DDBJ databases">
        <authorList>
            <person name="Zhang S."/>
        </authorList>
    </citation>
    <scope>NUCLEOTIDE SEQUENCE</scope>
    <source>
        <strain evidence="7">SG2303</strain>
    </source>
</reference>
<evidence type="ECO:0000256" key="2">
    <source>
        <dbReference type="ARBA" id="ARBA00022670"/>
    </source>
</evidence>
<dbReference type="Pfam" id="PF00877">
    <property type="entry name" value="NLPC_P60"/>
    <property type="match status" value="1"/>
</dbReference>
<dbReference type="PROSITE" id="PS51257">
    <property type="entry name" value="PROKAR_LIPOPROTEIN"/>
    <property type="match status" value="1"/>
</dbReference>
<keyword evidence="3" id="KW-0378">Hydrolase</keyword>
<accession>A0ABT7XQQ6</accession>
<feature type="chain" id="PRO_5046155781" evidence="5">
    <location>
        <begin position="29"/>
        <end position="178"/>
    </location>
</feature>
<organism evidence="7 8">
    <name type="scientific">Crenobacter oryzisoli</name>
    <dbReference type="NCBI Taxonomy" id="3056844"/>
    <lineage>
        <taxon>Bacteria</taxon>
        <taxon>Pseudomonadati</taxon>
        <taxon>Pseudomonadota</taxon>
        <taxon>Betaproteobacteria</taxon>
        <taxon>Neisseriales</taxon>
        <taxon>Neisseriaceae</taxon>
        <taxon>Crenobacter</taxon>
    </lineage>
</organism>
<evidence type="ECO:0000313" key="7">
    <source>
        <dbReference type="EMBL" id="MDN0076124.1"/>
    </source>
</evidence>
<feature type="signal peptide" evidence="5">
    <location>
        <begin position="1"/>
        <end position="28"/>
    </location>
</feature>
<keyword evidence="5" id="KW-0732">Signal</keyword>
<evidence type="ECO:0000256" key="1">
    <source>
        <dbReference type="ARBA" id="ARBA00007074"/>
    </source>
</evidence>
<keyword evidence="8" id="KW-1185">Reference proteome</keyword>
<dbReference type="Proteomes" id="UP001168540">
    <property type="component" value="Unassembled WGS sequence"/>
</dbReference>
<protein>
    <submittedName>
        <fullName evidence="7">C40 family peptidase</fullName>
    </submittedName>
</protein>
<gene>
    <name evidence="7" type="ORF">QU481_14635</name>
</gene>
<dbReference type="InterPro" id="IPR000064">
    <property type="entry name" value="NLP_P60_dom"/>
</dbReference>
<name>A0ABT7XQQ6_9NEIS</name>
<dbReference type="InterPro" id="IPR051202">
    <property type="entry name" value="Peptidase_C40"/>
</dbReference>
<evidence type="ECO:0000313" key="8">
    <source>
        <dbReference type="Proteomes" id="UP001168540"/>
    </source>
</evidence>
<dbReference type="InterPro" id="IPR038765">
    <property type="entry name" value="Papain-like_cys_pep_sf"/>
</dbReference>
<dbReference type="Gene3D" id="3.90.1720.10">
    <property type="entry name" value="endopeptidase domain like (from Nostoc punctiforme)"/>
    <property type="match status" value="1"/>
</dbReference>